<gene>
    <name evidence="2" type="ORF">SODALDRAFT_329099</name>
</gene>
<feature type="region of interest" description="Disordered" evidence="1">
    <location>
        <begin position="310"/>
        <end position="330"/>
    </location>
</feature>
<dbReference type="RefSeq" id="XP_028462704.1">
    <property type="nucleotide sequence ID" value="XM_028610852.1"/>
</dbReference>
<feature type="compositionally biased region" description="Low complexity" evidence="1">
    <location>
        <begin position="159"/>
        <end position="176"/>
    </location>
</feature>
<keyword evidence="3" id="KW-1185">Reference proteome</keyword>
<evidence type="ECO:0000313" key="3">
    <source>
        <dbReference type="Proteomes" id="UP000272025"/>
    </source>
</evidence>
<protein>
    <recommendedName>
        <fullName evidence="4">Mating-type switching protein swi10</fullName>
    </recommendedName>
</protein>
<feature type="region of interest" description="Disordered" evidence="1">
    <location>
        <begin position="1"/>
        <end position="144"/>
    </location>
</feature>
<dbReference type="Proteomes" id="UP000272025">
    <property type="component" value="Unassembled WGS sequence"/>
</dbReference>
<sequence>MSVSQPSLSGSTSRLVKRPPTDHSKPPAAIISTQPLKPRKKLQKNSNRATRSNVVTPPPHPTGSLNSSASSLPSFPAVPQHAGPPIQRSLPSPDLSDPIWTEYLRSSGLTQVGPPDTSDTPARRRPEGRDVDEHQLQGPNHVSPVLSEFSHLAIRDASSRPSLDSSAASSPASLASTVSTMRRGAKTPVFSIGQLEANPGLCTGNEFELSAANQTSAQSRAYPGISDADPIFPYSSSGLDSYPSVKDHHQPIQTVDAEHTRAGWPSTSISMPPPSPYKALDPSPVPDEGTFVEFDEEAIYFKPLSFPAESTSPLQKQDSDDHPRLSSTAQENLDLQMCTELLTRELGKVMLDSSGHEADPSALQIKLMTEAYERLRGRVLEIKESQPEGLSGIETMFDSWLGALYALHQRWTMGMNV</sequence>
<dbReference type="GeneID" id="39579330"/>
<feature type="compositionally biased region" description="Low complexity" evidence="1">
    <location>
        <begin position="64"/>
        <end position="77"/>
    </location>
</feature>
<feature type="compositionally biased region" description="Basic and acidic residues" evidence="1">
    <location>
        <begin position="121"/>
        <end position="135"/>
    </location>
</feature>
<dbReference type="AlphaFoldDB" id="A0A3N2PK41"/>
<evidence type="ECO:0008006" key="4">
    <source>
        <dbReference type="Google" id="ProtNLM"/>
    </source>
</evidence>
<feature type="compositionally biased region" description="Polar residues" evidence="1">
    <location>
        <begin position="44"/>
        <end position="55"/>
    </location>
</feature>
<accession>A0A3N2PK41</accession>
<evidence type="ECO:0000256" key="1">
    <source>
        <dbReference type="SAM" id="MobiDB-lite"/>
    </source>
</evidence>
<reference evidence="2 3" key="1">
    <citation type="journal article" date="2018" name="Mol. Ecol.">
        <title>The obligate alkalophilic soda-lake fungus Sodiomyces alkalinus has shifted to a protein diet.</title>
        <authorList>
            <person name="Grum-Grzhimaylo A.A."/>
            <person name="Falkoski D.L."/>
            <person name="van den Heuvel J."/>
            <person name="Valero-Jimenez C.A."/>
            <person name="Min B."/>
            <person name="Choi I.G."/>
            <person name="Lipzen A."/>
            <person name="Daum C.G."/>
            <person name="Aanen D.K."/>
            <person name="Tsang A."/>
            <person name="Henrissat B."/>
            <person name="Bilanenko E.N."/>
            <person name="de Vries R.P."/>
            <person name="van Kan J.A.L."/>
            <person name="Grigoriev I.V."/>
            <person name="Debets A.J.M."/>
        </authorList>
    </citation>
    <scope>NUCLEOTIDE SEQUENCE [LARGE SCALE GENOMIC DNA]</scope>
    <source>
        <strain evidence="2 3">F11</strain>
    </source>
</reference>
<feature type="region of interest" description="Disordered" evidence="1">
    <location>
        <begin position="159"/>
        <end position="179"/>
    </location>
</feature>
<dbReference type="OrthoDB" id="5232891at2759"/>
<name>A0A3N2PK41_SODAK</name>
<proteinExistence type="predicted"/>
<evidence type="ECO:0000313" key="2">
    <source>
        <dbReference type="EMBL" id="ROT34898.1"/>
    </source>
</evidence>
<organism evidence="2 3">
    <name type="scientific">Sodiomyces alkalinus (strain CBS 110278 / VKM F-3762 / F11)</name>
    <name type="common">Alkaliphilic filamentous fungus</name>
    <dbReference type="NCBI Taxonomy" id="1314773"/>
    <lineage>
        <taxon>Eukaryota</taxon>
        <taxon>Fungi</taxon>
        <taxon>Dikarya</taxon>
        <taxon>Ascomycota</taxon>
        <taxon>Pezizomycotina</taxon>
        <taxon>Sordariomycetes</taxon>
        <taxon>Hypocreomycetidae</taxon>
        <taxon>Glomerellales</taxon>
        <taxon>Plectosphaerellaceae</taxon>
        <taxon>Sodiomyces</taxon>
    </lineage>
</organism>
<dbReference type="STRING" id="1314773.A0A3N2PK41"/>
<feature type="compositionally biased region" description="Polar residues" evidence="1">
    <location>
        <begin position="1"/>
        <end position="14"/>
    </location>
</feature>
<dbReference type="EMBL" id="ML119062">
    <property type="protein sequence ID" value="ROT34898.1"/>
    <property type="molecule type" value="Genomic_DNA"/>
</dbReference>